<dbReference type="SUPFAM" id="SSF88713">
    <property type="entry name" value="Glycoside hydrolase/deacetylase"/>
    <property type="match status" value="1"/>
</dbReference>
<dbReference type="OrthoDB" id="9784811at2"/>
<dbReference type="PANTHER" id="PTHR30105">
    <property type="entry name" value="UNCHARACTERIZED YIBQ-RELATED"/>
    <property type="match status" value="1"/>
</dbReference>
<protein>
    <submittedName>
        <fullName evidence="2">Divergent polysaccharide deacetylase family protein</fullName>
    </submittedName>
</protein>
<evidence type="ECO:0000313" key="2">
    <source>
        <dbReference type="EMBL" id="RLQ23537.1"/>
    </source>
</evidence>
<evidence type="ECO:0000313" key="3">
    <source>
        <dbReference type="Proteomes" id="UP000265509"/>
    </source>
</evidence>
<proteinExistence type="predicted"/>
<dbReference type="InterPro" id="IPR011330">
    <property type="entry name" value="Glyco_hydro/deAcase_b/a-brl"/>
</dbReference>
<comment type="caution">
    <text evidence="2">The sequence shown here is derived from an EMBL/GenBank/DDBJ whole genome shotgun (WGS) entry which is preliminary data.</text>
</comment>
<dbReference type="Proteomes" id="UP000265509">
    <property type="component" value="Unassembled WGS sequence"/>
</dbReference>
<keyword evidence="1" id="KW-0732">Signal</keyword>
<dbReference type="AlphaFoldDB" id="A0A3L7E107"/>
<feature type="signal peptide" evidence="1">
    <location>
        <begin position="1"/>
        <end position="21"/>
    </location>
</feature>
<keyword evidence="3" id="KW-1185">Reference proteome</keyword>
<dbReference type="Pfam" id="PF04748">
    <property type="entry name" value="Polysacc_deac_2"/>
    <property type="match status" value="1"/>
</dbReference>
<organism evidence="2 3">
    <name type="scientific">Seongchinamella sediminis</name>
    <dbReference type="NCBI Taxonomy" id="2283635"/>
    <lineage>
        <taxon>Bacteria</taxon>
        <taxon>Pseudomonadati</taxon>
        <taxon>Pseudomonadota</taxon>
        <taxon>Gammaproteobacteria</taxon>
        <taxon>Cellvibrionales</taxon>
        <taxon>Halieaceae</taxon>
        <taxon>Seongchinamella</taxon>
    </lineage>
</organism>
<gene>
    <name evidence="2" type="ORF">DWB85_03010</name>
</gene>
<name>A0A3L7E107_9GAMM</name>
<sequence length="322" mass="33641">MGYRWHSLLAWLLALALPASADADGPCDTAPPAGIAASTARASLVLIIDDLGHRRRQGLAMVNLPGKLNLAILPHTPFGPELAEAGFAAGKEILLHAPMSNAGGVPLGAGGLTAALPREEFDRILAENINAVPHIRGVNNHMGSELTTQPLQMGWVMQALLRRDLYFIDSRTNAATVAAQTAADYQVPHLSRSVFLDNETAPAAISAQFDRLLALAERDGVAVGIGHPYPSTAEFLAAALPALKCRGIELALVSEILARQAQRERPGGGPGSEPDFDAVPGHVSLGLGYGVLAEMEDAGGEDRVGAALEHPGDQVIEVANAP</sequence>
<feature type="chain" id="PRO_5017974858" evidence="1">
    <location>
        <begin position="22"/>
        <end position="322"/>
    </location>
</feature>
<accession>A0A3L7E107</accession>
<dbReference type="EMBL" id="QRAN01000002">
    <property type="protein sequence ID" value="RLQ23537.1"/>
    <property type="molecule type" value="Genomic_DNA"/>
</dbReference>
<dbReference type="GO" id="GO:0005975">
    <property type="term" value="P:carbohydrate metabolic process"/>
    <property type="evidence" value="ECO:0007669"/>
    <property type="project" value="InterPro"/>
</dbReference>
<evidence type="ECO:0000256" key="1">
    <source>
        <dbReference type="SAM" id="SignalP"/>
    </source>
</evidence>
<reference evidence="2 3" key="1">
    <citation type="submission" date="2018-07" db="EMBL/GenBank/DDBJ databases">
        <title>Halioglobus sp. genome submission.</title>
        <authorList>
            <person name="Ye M.-Q."/>
            <person name="Du Z.-J."/>
        </authorList>
    </citation>
    <scope>NUCLEOTIDE SEQUENCE [LARGE SCALE GENOMIC DNA]</scope>
    <source>
        <strain evidence="2 3">U0301</strain>
    </source>
</reference>
<dbReference type="PANTHER" id="PTHR30105:SF2">
    <property type="entry name" value="DIVERGENT POLYSACCHARIDE DEACETYLASE SUPERFAMILY"/>
    <property type="match status" value="1"/>
</dbReference>
<dbReference type="CDD" id="cd10936">
    <property type="entry name" value="CE4_DAC2"/>
    <property type="match status" value="1"/>
</dbReference>
<dbReference type="InterPro" id="IPR006837">
    <property type="entry name" value="Divergent_DAC"/>
</dbReference>
<dbReference type="Gene3D" id="3.20.20.370">
    <property type="entry name" value="Glycoside hydrolase/deacetylase"/>
    <property type="match status" value="1"/>
</dbReference>